<accession>A0ABT5HW79</accession>
<evidence type="ECO:0000313" key="3">
    <source>
        <dbReference type="Proteomes" id="UP001214854"/>
    </source>
</evidence>
<feature type="transmembrane region" description="Helical" evidence="1">
    <location>
        <begin position="38"/>
        <end position="57"/>
    </location>
</feature>
<feature type="transmembrane region" description="Helical" evidence="1">
    <location>
        <begin position="224"/>
        <end position="247"/>
    </location>
</feature>
<feature type="transmembrane region" description="Helical" evidence="1">
    <location>
        <begin position="380"/>
        <end position="403"/>
    </location>
</feature>
<sequence>MSFLSAAQRGLSLAGKLSPAEDAISWLKRVCGTTAARNGLILAFTLPLTAGVIGRIVKGRPWLVDFDAYACAAETVGRGQSPYSLTPVCEGLSPTPYVYAPQIARAFAPLLDLIGHDAARGLYLLGLCLALAYIGWVGMIKAFPKASPLLRIPVYGVLTGSSIASGNIGIILHGLILCGLFQLDRRRWPFIAAVIFGALFKPTLLTCLLVLLCQDRPWRSRLGVGLAAGVLGIAAYATLVLTAGAWGDDWKASLAQIVMTEQPGIGLLAWLSWTGLTPDAPLSMGLALIYMAGVALTGLLIAEFGRLNGEERLLFGLGIAQLVNPRLMDYDILYVAPCLVILLRLTRQTGRTGYRWLSWAFLALFTGILLINLLDGDAIPIIPLSVLSFTLLLTTTAGLMLWARRGRIRTGLSGQATSLPVATAAE</sequence>
<feature type="transmembrane region" description="Helical" evidence="1">
    <location>
        <begin position="357"/>
        <end position="374"/>
    </location>
</feature>
<feature type="transmembrane region" description="Helical" evidence="1">
    <location>
        <begin position="188"/>
        <end position="212"/>
    </location>
</feature>
<evidence type="ECO:0008006" key="4">
    <source>
        <dbReference type="Google" id="ProtNLM"/>
    </source>
</evidence>
<keyword evidence="3" id="KW-1185">Reference proteome</keyword>
<comment type="caution">
    <text evidence="2">The sequence shown here is derived from an EMBL/GenBank/DDBJ whole genome shotgun (WGS) entry which is preliminary data.</text>
</comment>
<dbReference type="EMBL" id="JAQQKX010000011">
    <property type="protein sequence ID" value="MDC7684313.1"/>
    <property type="molecule type" value="Genomic_DNA"/>
</dbReference>
<protein>
    <recommendedName>
        <fullName evidence="4">DUF2029 domain-containing protein</fullName>
    </recommendedName>
</protein>
<reference evidence="2 3" key="1">
    <citation type="submission" date="2023-01" db="EMBL/GenBank/DDBJ databases">
        <title>Novel species of the genus Asticcacaulis isolated from rivers.</title>
        <authorList>
            <person name="Lu H."/>
        </authorList>
    </citation>
    <scope>NUCLEOTIDE SEQUENCE [LARGE SCALE GENOMIC DNA]</scope>
    <source>
        <strain evidence="2 3">BYS171W</strain>
    </source>
</reference>
<organism evidence="2 3">
    <name type="scientific">Asticcacaulis aquaticus</name>
    <dbReference type="NCBI Taxonomy" id="2984212"/>
    <lineage>
        <taxon>Bacteria</taxon>
        <taxon>Pseudomonadati</taxon>
        <taxon>Pseudomonadota</taxon>
        <taxon>Alphaproteobacteria</taxon>
        <taxon>Caulobacterales</taxon>
        <taxon>Caulobacteraceae</taxon>
        <taxon>Asticcacaulis</taxon>
    </lineage>
</organism>
<evidence type="ECO:0000256" key="1">
    <source>
        <dbReference type="SAM" id="Phobius"/>
    </source>
</evidence>
<feature type="transmembrane region" description="Helical" evidence="1">
    <location>
        <begin position="152"/>
        <end position="176"/>
    </location>
</feature>
<feature type="transmembrane region" description="Helical" evidence="1">
    <location>
        <begin position="121"/>
        <end position="140"/>
    </location>
</feature>
<feature type="transmembrane region" description="Helical" evidence="1">
    <location>
        <begin position="285"/>
        <end position="307"/>
    </location>
</feature>
<dbReference type="RefSeq" id="WP_272748780.1">
    <property type="nucleotide sequence ID" value="NZ_JAQQKX010000011.1"/>
</dbReference>
<evidence type="ECO:0000313" key="2">
    <source>
        <dbReference type="EMBL" id="MDC7684313.1"/>
    </source>
</evidence>
<keyword evidence="1" id="KW-0812">Transmembrane</keyword>
<name>A0ABT5HW79_9CAUL</name>
<keyword evidence="1" id="KW-1133">Transmembrane helix</keyword>
<proteinExistence type="predicted"/>
<keyword evidence="1" id="KW-0472">Membrane</keyword>
<gene>
    <name evidence="2" type="ORF">PQU92_13580</name>
</gene>
<dbReference type="Proteomes" id="UP001214854">
    <property type="component" value="Unassembled WGS sequence"/>
</dbReference>